<evidence type="ECO:0000313" key="2">
    <source>
        <dbReference type="Proteomes" id="UP001145114"/>
    </source>
</evidence>
<proteinExistence type="predicted"/>
<evidence type="ECO:0000313" key="1">
    <source>
        <dbReference type="EMBL" id="KAJ1669024.1"/>
    </source>
</evidence>
<feature type="non-terminal residue" evidence="1">
    <location>
        <position position="126"/>
    </location>
</feature>
<dbReference type="Proteomes" id="UP001145114">
    <property type="component" value="Unassembled WGS sequence"/>
</dbReference>
<comment type="caution">
    <text evidence="1">The sequence shown here is derived from an EMBL/GenBank/DDBJ whole genome shotgun (WGS) entry which is preliminary data.</text>
</comment>
<reference evidence="1" key="1">
    <citation type="submission" date="2022-06" db="EMBL/GenBank/DDBJ databases">
        <title>Phylogenomic reconstructions and comparative analyses of Kickxellomycotina fungi.</title>
        <authorList>
            <person name="Reynolds N.K."/>
            <person name="Stajich J.E."/>
            <person name="Barry K."/>
            <person name="Grigoriev I.V."/>
            <person name="Crous P."/>
            <person name="Smith M.E."/>
        </authorList>
    </citation>
    <scope>NUCLEOTIDE SEQUENCE</scope>
    <source>
        <strain evidence="1">RSA 2271</strain>
    </source>
</reference>
<accession>A0ACC1H620</accession>
<keyword evidence="2" id="KW-1185">Reference proteome</keyword>
<dbReference type="EMBL" id="JAMZIH010010245">
    <property type="protein sequence ID" value="KAJ1669024.1"/>
    <property type="molecule type" value="Genomic_DNA"/>
</dbReference>
<gene>
    <name evidence="1" type="ORF">EV182_008950</name>
</gene>
<name>A0ACC1H620_9FUNG</name>
<sequence>MQKAILEHFSEEHGIELDINSQITLIPLVGEGRIQDRVDLLLCQLVASTDATTGEGEAEGESSTTTGTSTIATGSQEESKNVRALRQADTVLISAHSQGVVVSAHLLDRLIDMQIIDPRKQRVGML</sequence>
<protein>
    <submittedName>
        <fullName evidence="1">Uncharacterized protein</fullName>
    </submittedName>
</protein>
<organism evidence="1 2">
    <name type="scientific">Spiromyces aspiralis</name>
    <dbReference type="NCBI Taxonomy" id="68401"/>
    <lineage>
        <taxon>Eukaryota</taxon>
        <taxon>Fungi</taxon>
        <taxon>Fungi incertae sedis</taxon>
        <taxon>Zoopagomycota</taxon>
        <taxon>Kickxellomycotina</taxon>
        <taxon>Kickxellomycetes</taxon>
        <taxon>Kickxellales</taxon>
        <taxon>Kickxellaceae</taxon>
        <taxon>Spiromyces</taxon>
    </lineage>
</organism>